<evidence type="ECO:0000313" key="13">
    <source>
        <dbReference type="EMBL" id="CAD7660182.1"/>
    </source>
</evidence>
<evidence type="ECO:0000256" key="1">
    <source>
        <dbReference type="ARBA" id="ARBA00004604"/>
    </source>
</evidence>
<evidence type="ECO:0000313" key="14">
    <source>
        <dbReference type="Proteomes" id="UP000728032"/>
    </source>
</evidence>
<evidence type="ECO:0000256" key="10">
    <source>
        <dbReference type="PIRSR" id="PIRSR005586-2"/>
    </source>
</evidence>
<dbReference type="InterPro" id="IPR034012">
    <property type="entry name" value="Zn_ribbon_RPB9_C"/>
</dbReference>
<dbReference type="GO" id="GO:0001193">
    <property type="term" value="P:maintenance of transcriptional fidelity during transcription elongation by RNA polymerase II"/>
    <property type="evidence" value="ECO:0007669"/>
    <property type="project" value="TreeGrafter"/>
</dbReference>
<dbReference type="GO" id="GO:0006283">
    <property type="term" value="P:transcription-coupled nucleotide-excision repair"/>
    <property type="evidence" value="ECO:0007669"/>
    <property type="project" value="TreeGrafter"/>
</dbReference>
<feature type="binding site" evidence="9">
    <location>
        <position position="40"/>
    </location>
    <ligand>
        <name>Zn(2+)</name>
        <dbReference type="ChEBI" id="CHEBI:29105"/>
        <label>1</label>
    </ligand>
</feature>
<dbReference type="GO" id="GO:0006367">
    <property type="term" value="P:transcription initiation at RNA polymerase II promoter"/>
    <property type="evidence" value="ECO:0007669"/>
    <property type="project" value="TreeGrafter"/>
</dbReference>
<evidence type="ECO:0000256" key="7">
    <source>
        <dbReference type="ARBA" id="ARBA00023242"/>
    </source>
</evidence>
<evidence type="ECO:0000256" key="4">
    <source>
        <dbReference type="ARBA" id="ARBA00022771"/>
    </source>
</evidence>
<dbReference type="PANTHER" id="PTHR11239">
    <property type="entry name" value="DNA-DIRECTED RNA POLYMERASE"/>
    <property type="match status" value="1"/>
</dbReference>
<evidence type="ECO:0000256" key="3">
    <source>
        <dbReference type="ARBA" id="ARBA00022723"/>
    </source>
</evidence>
<keyword evidence="5 9" id="KW-0862">Zinc</keyword>
<protein>
    <recommendedName>
        <fullName evidence="8">DNA-directed RNA polymerase subunit</fullName>
    </recommendedName>
</protein>
<evidence type="ECO:0000256" key="8">
    <source>
        <dbReference type="PIRNR" id="PIRNR005586"/>
    </source>
</evidence>
<dbReference type="GO" id="GO:0003899">
    <property type="term" value="F:DNA-directed RNA polymerase activity"/>
    <property type="evidence" value="ECO:0007669"/>
    <property type="project" value="InterPro"/>
</dbReference>
<sequence>MTSINSMEGCINVVLTFCPECNNILYPRQNKQLKRLTYICRTCLFEREANVNQNCVYLNNIKHDINELAHINADMIADPTLARTSQHPCPKCKRKEAVFMQGSLRQSDDDMKLYYICTDIECKFKWTE</sequence>
<dbReference type="Pfam" id="PF01096">
    <property type="entry name" value="Zn_ribbon_TFIIS"/>
    <property type="match status" value="1"/>
</dbReference>
<dbReference type="SMART" id="SM00440">
    <property type="entry name" value="ZnF_C2C2"/>
    <property type="match status" value="1"/>
</dbReference>
<dbReference type="SUPFAM" id="SSF57783">
    <property type="entry name" value="Zinc beta-ribbon"/>
    <property type="match status" value="2"/>
</dbReference>
<evidence type="ECO:0000256" key="9">
    <source>
        <dbReference type="PIRSR" id="PIRSR005586-1"/>
    </source>
</evidence>
<dbReference type="Pfam" id="PF02150">
    <property type="entry name" value="Zn_ribbon_RPB9"/>
    <property type="match status" value="1"/>
</dbReference>
<keyword evidence="14" id="KW-1185">Reference proteome</keyword>
<dbReference type="InterPro" id="IPR012164">
    <property type="entry name" value="Rpa12/Rpb9/Rpc10/TFS"/>
</dbReference>
<feature type="binding site" evidence="9">
    <location>
        <position position="92"/>
    </location>
    <ligand>
        <name>Zn(2+)</name>
        <dbReference type="ChEBI" id="CHEBI:29105"/>
        <label>2</label>
    </ligand>
</feature>
<comment type="similarity">
    <text evidence="8 11">Belongs to the archaeal rpoM/eukaryotic RPA12/RPB9/RPC11 RNA polymerase family.</text>
</comment>
<evidence type="ECO:0000256" key="5">
    <source>
        <dbReference type="ARBA" id="ARBA00022833"/>
    </source>
</evidence>
<dbReference type="GO" id="GO:0005730">
    <property type="term" value="C:nucleolus"/>
    <property type="evidence" value="ECO:0007669"/>
    <property type="project" value="UniProtKB-SubCell"/>
</dbReference>
<feature type="binding site" evidence="9">
    <location>
        <position position="122"/>
    </location>
    <ligand>
        <name>Zn(2+)</name>
        <dbReference type="ChEBI" id="CHEBI:29105"/>
        <label>2</label>
    </ligand>
</feature>
<dbReference type="EMBL" id="OC934330">
    <property type="protein sequence ID" value="CAD7660182.1"/>
    <property type="molecule type" value="Genomic_DNA"/>
</dbReference>
<dbReference type="PROSITE" id="PS01030">
    <property type="entry name" value="RNA_POL_M_15KD"/>
    <property type="match status" value="1"/>
</dbReference>
<dbReference type="GO" id="GO:0008270">
    <property type="term" value="F:zinc ion binding"/>
    <property type="evidence" value="ECO:0007669"/>
    <property type="project" value="UniProtKB-KW"/>
</dbReference>
<comment type="subcellular location">
    <subcellularLocation>
        <location evidence="1">Nucleus</location>
        <location evidence="1">Nucleolus</location>
    </subcellularLocation>
</comment>
<evidence type="ECO:0000259" key="12">
    <source>
        <dbReference type="PROSITE" id="PS51133"/>
    </source>
</evidence>
<dbReference type="GO" id="GO:0005665">
    <property type="term" value="C:RNA polymerase II, core complex"/>
    <property type="evidence" value="ECO:0007669"/>
    <property type="project" value="TreeGrafter"/>
</dbReference>
<feature type="binding site" evidence="9">
    <location>
        <position position="18"/>
    </location>
    <ligand>
        <name>Zn(2+)</name>
        <dbReference type="ChEBI" id="CHEBI:29105"/>
        <label>1</label>
    </ligand>
</feature>
<evidence type="ECO:0000256" key="6">
    <source>
        <dbReference type="ARBA" id="ARBA00023163"/>
    </source>
</evidence>
<proteinExistence type="inferred from homology"/>
<name>A0A7R9MH65_9ACAR</name>
<dbReference type="CDD" id="cd10508">
    <property type="entry name" value="Zn-ribbon_RPB9"/>
    <property type="match status" value="1"/>
</dbReference>
<dbReference type="PIRSF" id="PIRSF005586">
    <property type="entry name" value="RNApol_RpoM"/>
    <property type="match status" value="1"/>
</dbReference>
<dbReference type="PANTHER" id="PTHR11239:SF1">
    <property type="entry name" value="DNA-DIRECTED RNA POLYMERASE II SUBUNIT RPB9"/>
    <property type="match status" value="1"/>
</dbReference>
<organism evidence="13">
    <name type="scientific">Oppiella nova</name>
    <dbReference type="NCBI Taxonomy" id="334625"/>
    <lineage>
        <taxon>Eukaryota</taxon>
        <taxon>Metazoa</taxon>
        <taxon>Ecdysozoa</taxon>
        <taxon>Arthropoda</taxon>
        <taxon>Chelicerata</taxon>
        <taxon>Arachnida</taxon>
        <taxon>Acari</taxon>
        <taxon>Acariformes</taxon>
        <taxon>Sarcoptiformes</taxon>
        <taxon>Oribatida</taxon>
        <taxon>Brachypylina</taxon>
        <taxon>Oppioidea</taxon>
        <taxon>Oppiidae</taxon>
        <taxon>Oppiella</taxon>
    </lineage>
</organism>
<dbReference type="Gene3D" id="2.20.25.10">
    <property type="match status" value="2"/>
</dbReference>
<keyword evidence="2 8" id="KW-0240">DNA-directed RNA polymerase</keyword>
<dbReference type="InterPro" id="IPR001222">
    <property type="entry name" value="Znf_TFIIS"/>
</dbReference>
<feature type="zinc finger region" description="C4-type" evidence="10">
    <location>
        <begin position="18"/>
        <end position="43"/>
    </location>
</feature>
<feature type="domain" description="TFIIS-type" evidence="12">
    <location>
        <begin position="85"/>
        <end position="127"/>
    </location>
</feature>
<dbReference type="GO" id="GO:0003676">
    <property type="term" value="F:nucleic acid binding"/>
    <property type="evidence" value="ECO:0007669"/>
    <property type="project" value="InterPro"/>
</dbReference>
<evidence type="ECO:0000256" key="11">
    <source>
        <dbReference type="RuleBase" id="RU003474"/>
    </source>
</evidence>
<feature type="binding site" evidence="9">
    <location>
        <position position="21"/>
    </location>
    <ligand>
        <name>Zn(2+)</name>
        <dbReference type="ChEBI" id="CHEBI:29105"/>
        <label>1</label>
    </ligand>
</feature>
<evidence type="ECO:0000256" key="2">
    <source>
        <dbReference type="ARBA" id="ARBA00022478"/>
    </source>
</evidence>
<dbReference type="InterPro" id="IPR019761">
    <property type="entry name" value="DNA-dir_RNA_pol-M_15_CS"/>
</dbReference>
<dbReference type="AlphaFoldDB" id="A0A7R9MH65"/>
<dbReference type="EMBL" id="CAJPVJ010019505">
    <property type="protein sequence ID" value="CAG2177320.1"/>
    <property type="molecule type" value="Genomic_DNA"/>
</dbReference>
<gene>
    <name evidence="13" type="ORF">ONB1V03_LOCUS16752</name>
</gene>
<keyword evidence="3 9" id="KW-0479">Metal-binding</keyword>
<dbReference type="InterPro" id="IPR001529">
    <property type="entry name" value="Zn_ribbon_RPB9"/>
</dbReference>
<feature type="binding site" evidence="9">
    <location>
        <position position="89"/>
    </location>
    <ligand>
        <name>Zn(2+)</name>
        <dbReference type="ChEBI" id="CHEBI:29105"/>
        <label>2</label>
    </ligand>
</feature>
<comment type="function">
    <text evidence="8">DNA-dependent RNA polymerase catalyzes the transcription of DNA into RNA using the four ribonucleoside triphosphates as substrates.</text>
</comment>
<dbReference type="SMART" id="SM00661">
    <property type="entry name" value="RPOL9"/>
    <property type="match status" value="1"/>
</dbReference>
<dbReference type="PROSITE" id="PS51133">
    <property type="entry name" value="ZF_TFIIS_2"/>
    <property type="match status" value="1"/>
</dbReference>
<keyword evidence="6 8" id="KW-0804">Transcription</keyword>
<feature type="binding site" evidence="9">
    <location>
        <position position="43"/>
    </location>
    <ligand>
        <name>Zn(2+)</name>
        <dbReference type="ChEBI" id="CHEBI:29105"/>
        <label>1</label>
    </ligand>
</feature>
<dbReference type="Proteomes" id="UP000728032">
    <property type="component" value="Unassembled WGS sequence"/>
</dbReference>
<keyword evidence="7 8" id="KW-0539">Nucleus</keyword>
<keyword evidence="4 10" id="KW-0863">Zinc-finger</keyword>
<accession>A0A7R9MH65</accession>
<feature type="binding site" evidence="9">
    <location>
        <position position="117"/>
    </location>
    <ligand>
        <name>Zn(2+)</name>
        <dbReference type="ChEBI" id="CHEBI:29105"/>
        <label>2</label>
    </ligand>
</feature>
<dbReference type="OrthoDB" id="282270at2759"/>
<reference evidence="13" key="1">
    <citation type="submission" date="2020-11" db="EMBL/GenBank/DDBJ databases">
        <authorList>
            <person name="Tran Van P."/>
        </authorList>
    </citation>
    <scope>NUCLEOTIDE SEQUENCE</scope>
</reference>